<feature type="coiled-coil region" evidence="8">
    <location>
        <begin position="256"/>
        <end position="283"/>
    </location>
</feature>
<dbReference type="InterPro" id="IPR036890">
    <property type="entry name" value="HATPase_C_sf"/>
</dbReference>
<keyword evidence="9" id="KW-0472">Membrane</keyword>
<dbReference type="InterPro" id="IPR036097">
    <property type="entry name" value="HisK_dim/P_sf"/>
</dbReference>
<keyword evidence="4" id="KW-0597">Phosphoprotein</keyword>
<organism evidence="11 12">
    <name type="scientific">Jutongia hominis</name>
    <dbReference type="NCBI Taxonomy" id="2763664"/>
    <lineage>
        <taxon>Bacteria</taxon>
        <taxon>Bacillati</taxon>
        <taxon>Bacillota</taxon>
        <taxon>Clostridia</taxon>
        <taxon>Lachnospirales</taxon>
        <taxon>Lachnospiraceae</taxon>
        <taxon>Jutongia</taxon>
    </lineage>
</organism>
<dbReference type="Gene3D" id="6.10.340.10">
    <property type="match status" value="1"/>
</dbReference>
<evidence type="ECO:0000259" key="10">
    <source>
        <dbReference type="PROSITE" id="PS50109"/>
    </source>
</evidence>
<dbReference type="CDD" id="cd00075">
    <property type="entry name" value="HATPase"/>
    <property type="match status" value="1"/>
</dbReference>
<dbReference type="PRINTS" id="PR00344">
    <property type="entry name" value="BCTRLSENSOR"/>
</dbReference>
<dbReference type="Gene3D" id="3.30.565.10">
    <property type="entry name" value="Histidine kinase-like ATPase, C-terminal domain"/>
    <property type="match status" value="1"/>
</dbReference>
<dbReference type="SUPFAM" id="SSF55874">
    <property type="entry name" value="ATPase domain of HSP90 chaperone/DNA topoisomerase II/histidine kinase"/>
    <property type="match status" value="1"/>
</dbReference>
<dbReference type="RefSeq" id="WP_022141513.1">
    <property type="nucleotide sequence ID" value="NZ_JACRSW010000040.1"/>
</dbReference>
<evidence type="ECO:0000313" key="11">
    <source>
        <dbReference type="EMBL" id="MBC8558348.1"/>
    </source>
</evidence>
<dbReference type="EC" id="2.7.13.3" evidence="3"/>
<keyword evidence="12" id="KW-1185">Reference proteome</keyword>
<dbReference type="Pfam" id="PF00512">
    <property type="entry name" value="HisKA"/>
    <property type="match status" value="1"/>
</dbReference>
<evidence type="ECO:0000313" key="12">
    <source>
        <dbReference type="Proteomes" id="UP000637513"/>
    </source>
</evidence>
<dbReference type="InterPro" id="IPR004358">
    <property type="entry name" value="Sig_transdc_His_kin-like_C"/>
</dbReference>
<reference evidence="11 12" key="1">
    <citation type="submission" date="2020-08" db="EMBL/GenBank/DDBJ databases">
        <title>Genome public.</title>
        <authorList>
            <person name="Liu C."/>
            <person name="Sun Q."/>
        </authorList>
    </citation>
    <scope>NUCLEOTIDE SEQUENCE [LARGE SCALE GENOMIC DNA]</scope>
    <source>
        <strain evidence="11 12">BX3</strain>
    </source>
</reference>
<evidence type="ECO:0000256" key="3">
    <source>
        <dbReference type="ARBA" id="ARBA00012438"/>
    </source>
</evidence>
<dbReference type="InterPro" id="IPR003594">
    <property type="entry name" value="HATPase_dom"/>
</dbReference>
<keyword evidence="9" id="KW-1133">Transmembrane helix</keyword>
<feature type="transmembrane region" description="Helical" evidence="9">
    <location>
        <begin position="194"/>
        <end position="214"/>
    </location>
</feature>
<feature type="domain" description="Histidine kinase" evidence="10">
    <location>
        <begin position="283"/>
        <end position="500"/>
    </location>
</feature>
<keyword evidence="7" id="KW-0902">Two-component regulatory system</keyword>
<dbReference type="SMART" id="SM00387">
    <property type="entry name" value="HATPase_c"/>
    <property type="match status" value="1"/>
</dbReference>
<dbReference type="Pfam" id="PF02518">
    <property type="entry name" value="HATPase_c"/>
    <property type="match status" value="1"/>
</dbReference>
<dbReference type="Gene3D" id="1.10.287.130">
    <property type="match status" value="1"/>
</dbReference>
<keyword evidence="5" id="KW-0808">Transferase</keyword>
<keyword evidence="8" id="KW-0175">Coiled coil</keyword>
<evidence type="ECO:0000256" key="9">
    <source>
        <dbReference type="SAM" id="Phobius"/>
    </source>
</evidence>
<evidence type="ECO:0000256" key="7">
    <source>
        <dbReference type="ARBA" id="ARBA00023012"/>
    </source>
</evidence>
<comment type="caution">
    <text evidence="11">The sequence shown here is derived from an EMBL/GenBank/DDBJ whole genome shotgun (WGS) entry which is preliminary data.</text>
</comment>
<evidence type="ECO:0000256" key="2">
    <source>
        <dbReference type="ARBA" id="ARBA00004370"/>
    </source>
</evidence>
<keyword evidence="6 11" id="KW-0418">Kinase</keyword>
<comment type="subcellular location">
    <subcellularLocation>
        <location evidence="2">Membrane</location>
    </subcellularLocation>
</comment>
<dbReference type="Proteomes" id="UP000637513">
    <property type="component" value="Unassembled WGS sequence"/>
</dbReference>
<evidence type="ECO:0000256" key="5">
    <source>
        <dbReference type="ARBA" id="ARBA00022679"/>
    </source>
</evidence>
<dbReference type="InterPro" id="IPR003661">
    <property type="entry name" value="HisK_dim/P_dom"/>
</dbReference>
<comment type="catalytic activity">
    <reaction evidence="1">
        <text>ATP + protein L-histidine = ADP + protein N-phospho-L-histidine.</text>
        <dbReference type="EC" id="2.7.13.3"/>
    </reaction>
</comment>
<evidence type="ECO:0000256" key="8">
    <source>
        <dbReference type="SAM" id="Coils"/>
    </source>
</evidence>
<feature type="transmembrane region" description="Helical" evidence="9">
    <location>
        <begin position="21"/>
        <end position="44"/>
    </location>
</feature>
<protein>
    <recommendedName>
        <fullName evidence="3">histidine kinase</fullName>
        <ecNumber evidence="3">2.7.13.3</ecNumber>
    </recommendedName>
</protein>
<dbReference type="SUPFAM" id="SSF47384">
    <property type="entry name" value="Homodimeric domain of signal transducing histidine kinase"/>
    <property type="match status" value="1"/>
</dbReference>
<sequence length="505" mass="58490">MKKEKKSPVKRIWRMVQRNDVVLRIYTSFAFILVLTGILTGMIFNQLYRTNYIRSYTKLLTRQGKIIAKKVSDFNEKKKETQFQRYNKYIDEIERAENTDVWIMANSNAKNPLSEEFINAQADEQEFSKDIESVLKKGYQGKIASNSSYDDVYGMTTLSVAIPVLRQDGQEVGGVILMVSMIDRQTMGLREGRYLITLSVLVSVFISYFVAAFFSRYLSRPLAKISKNISKLANGDYSGIEVKKPYSQIGILESSLDYLSGELREAEKEREELEQVRRDFFANVSHELRTPITVLRGYTETLIDGVIEEEEQVHELYKRILSECQGMERLVEDLFILSKMQNPDFEIDKEPVSLIQVFRDVIRSGKMVGKEKNMTFTIEAPAEDPCLVLGDYGRLRQLFMIIVDNAVKFSHDNGKIDIRIRRQQEKFEVAIRDYGVGIKKEKQAFIFEKFYTSKMRQNEKGTGLGLMIAKQIVLRHQGEIRVESEEKKGTCFYITFDECTDVDQY</sequence>
<dbReference type="CDD" id="cd00082">
    <property type="entry name" value="HisKA"/>
    <property type="match status" value="1"/>
</dbReference>
<dbReference type="InterPro" id="IPR005467">
    <property type="entry name" value="His_kinase_dom"/>
</dbReference>
<evidence type="ECO:0000256" key="4">
    <source>
        <dbReference type="ARBA" id="ARBA00022553"/>
    </source>
</evidence>
<dbReference type="GO" id="GO:0016301">
    <property type="term" value="F:kinase activity"/>
    <property type="evidence" value="ECO:0007669"/>
    <property type="project" value="UniProtKB-KW"/>
</dbReference>
<accession>A0ABR7MX08</accession>
<dbReference type="InterPro" id="IPR050351">
    <property type="entry name" value="BphY/WalK/GraS-like"/>
</dbReference>
<proteinExistence type="predicted"/>
<evidence type="ECO:0000256" key="6">
    <source>
        <dbReference type="ARBA" id="ARBA00022777"/>
    </source>
</evidence>
<dbReference type="EMBL" id="JACRSW010000040">
    <property type="protein sequence ID" value="MBC8558348.1"/>
    <property type="molecule type" value="Genomic_DNA"/>
</dbReference>
<dbReference type="PROSITE" id="PS50109">
    <property type="entry name" value="HIS_KIN"/>
    <property type="match status" value="1"/>
</dbReference>
<dbReference type="PANTHER" id="PTHR45453">
    <property type="entry name" value="PHOSPHATE REGULON SENSOR PROTEIN PHOR"/>
    <property type="match status" value="1"/>
</dbReference>
<dbReference type="SMART" id="SM00388">
    <property type="entry name" value="HisKA"/>
    <property type="match status" value="1"/>
</dbReference>
<gene>
    <name evidence="11" type="ORF">H8700_11640</name>
</gene>
<dbReference type="PANTHER" id="PTHR45453:SF1">
    <property type="entry name" value="PHOSPHATE REGULON SENSOR PROTEIN PHOR"/>
    <property type="match status" value="1"/>
</dbReference>
<name>A0ABR7MX08_9FIRM</name>
<keyword evidence="9" id="KW-0812">Transmembrane</keyword>
<evidence type="ECO:0000256" key="1">
    <source>
        <dbReference type="ARBA" id="ARBA00000085"/>
    </source>
</evidence>